<keyword evidence="3" id="KW-1185">Reference proteome</keyword>
<name>A0A834IT79_RHYFE</name>
<sequence>MQPPSSPPAASGHLPRTPAERKQDLDDATRNDRNERQGRNHDYRRLGKVVQNWLGSWTASSRLQTTSVVAQAFAPLPTNSSCKLYLLPVSSYSDDDNLRLFSASVFFIYPYPPQSHIKRTLSIYEVICGPDRHCHIERCVIKFINDLIFFEHTRSHMMVMH</sequence>
<evidence type="ECO:0000313" key="3">
    <source>
        <dbReference type="Proteomes" id="UP000625711"/>
    </source>
</evidence>
<dbReference type="EMBL" id="JAACXV010000048">
    <property type="protein sequence ID" value="KAF7285666.1"/>
    <property type="molecule type" value="Genomic_DNA"/>
</dbReference>
<feature type="compositionally biased region" description="Basic and acidic residues" evidence="1">
    <location>
        <begin position="18"/>
        <end position="42"/>
    </location>
</feature>
<protein>
    <submittedName>
        <fullName evidence="2">Uncharacterized protein</fullName>
    </submittedName>
</protein>
<dbReference type="AlphaFoldDB" id="A0A834IT79"/>
<comment type="caution">
    <text evidence="2">The sequence shown here is derived from an EMBL/GenBank/DDBJ whole genome shotgun (WGS) entry which is preliminary data.</text>
</comment>
<feature type="region of interest" description="Disordered" evidence="1">
    <location>
        <begin position="1"/>
        <end position="42"/>
    </location>
</feature>
<reference evidence="2" key="1">
    <citation type="submission" date="2020-08" db="EMBL/GenBank/DDBJ databases">
        <title>Genome sequencing and assembly of the red palm weevil Rhynchophorus ferrugineus.</title>
        <authorList>
            <person name="Dias G.B."/>
            <person name="Bergman C.M."/>
            <person name="Manee M."/>
        </authorList>
    </citation>
    <scope>NUCLEOTIDE SEQUENCE</scope>
    <source>
        <strain evidence="2">AA-2017</strain>
        <tissue evidence="2">Whole larva</tissue>
    </source>
</reference>
<accession>A0A834IT79</accession>
<organism evidence="2 3">
    <name type="scientific">Rhynchophorus ferrugineus</name>
    <name type="common">Red palm weevil</name>
    <name type="synonym">Curculio ferrugineus</name>
    <dbReference type="NCBI Taxonomy" id="354439"/>
    <lineage>
        <taxon>Eukaryota</taxon>
        <taxon>Metazoa</taxon>
        <taxon>Ecdysozoa</taxon>
        <taxon>Arthropoda</taxon>
        <taxon>Hexapoda</taxon>
        <taxon>Insecta</taxon>
        <taxon>Pterygota</taxon>
        <taxon>Neoptera</taxon>
        <taxon>Endopterygota</taxon>
        <taxon>Coleoptera</taxon>
        <taxon>Polyphaga</taxon>
        <taxon>Cucujiformia</taxon>
        <taxon>Curculionidae</taxon>
        <taxon>Dryophthorinae</taxon>
        <taxon>Rhynchophorus</taxon>
    </lineage>
</organism>
<proteinExistence type="predicted"/>
<dbReference type="Proteomes" id="UP000625711">
    <property type="component" value="Unassembled WGS sequence"/>
</dbReference>
<gene>
    <name evidence="2" type="ORF">GWI33_010245</name>
</gene>
<evidence type="ECO:0000256" key="1">
    <source>
        <dbReference type="SAM" id="MobiDB-lite"/>
    </source>
</evidence>
<evidence type="ECO:0000313" key="2">
    <source>
        <dbReference type="EMBL" id="KAF7285666.1"/>
    </source>
</evidence>